<accession>A0A5E7U4X5</accession>
<reference evidence="1 2" key="1">
    <citation type="submission" date="2019-09" db="EMBL/GenBank/DDBJ databases">
        <authorList>
            <person name="Chandra G."/>
            <person name="Truman W A."/>
        </authorList>
    </citation>
    <scope>NUCLEOTIDE SEQUENCE [LARGE SCALE GENOMIC DNA]</scope>
    <source>
        <strain evidence="1">PS928</strain>
    </source>
</reference>
<sequence>MNEHDELRRLAALALAGDLEALDAAVELAERLLLMQELASAPSGLRAQALIANAALWKARRQQIKKSRITIENNKRRTAKLEALVTAAIQAKRARLEKEPRHSWTSTLMVHYFDKRKITIDEETVRRVVYSFPGF</sequence>
<organism evidence="1 2">
    <name type="scientific">Pseudomonas fluorescens</name>
    <dbReference type="NCBI Taxonomy" id="294"/>
    <lineage>
        <taxon>Bacteria</taxon>
        <taxon>Pseudomonadati</taxon>
        <taxon>Pseudomonadota</taxon>
        <taxon>Gammaproteobacteria</taxon>
        <taxon>Pseudomonadales</taxon>
        <taxon>Pseudomonadaceae</taxon>
        <taxon>Pseudomonas</taxon>
    </lineage>
</organism>
<proteinExistence type="predicted"/>
<name>A0A5E7U4X5_PSEFL</name>
<evidence type="ECO:0000313" key="1">
    <source>
        <dbReference type="EMBL" id="VVQ05126.1"/>
    </source>
</evidence>
<protein>
    <submittedName>
        <fullName evidence="1">Uncharacterized protein</fullName>
    </submittedName>
</protein>
<dbReference type="Proteomes" id="UP000381378">
    <property type="component" value="Unassembled WGS sequence"/>
</dbReference>
<dbReference type="AlphaFoldDB" id="A0A5E7U4X5"/>
<dbReference type="RefSeq" id="WP_150786576.1">
    <property type="nucleotide sequence ID" value="NZ_CABVJF010000010.1"/>
</dbReference>
<dbReference type="EMBL" id="CABVJF010000010">
    <property type="protein sequence ID" value="VVQ05126.1"/>
    <property type="molecule type" value="Genomic_DNA"/>
</dbReference>
<gene>
    <name evidence="1" type="ORF">PS928_02970</name>
</gene>
<evidence type="ECO:0000313" key="2">
    <source>
        <dbReference type="Proteomes" id="UP000381378"/>
    </source>
</evidence>